<feature type="domain" description="Histidine kinase" evidence="12">
    <location>
        <begin position="242"/>
        <end position="449"/>
    </location>
</feature>
<dbReference type="PANTHER" id="PTHR45436:SF5">
    <property type="entry name" value="SENSOR HISTIDINE KINASE TRCS"/>
    <property type="match status" value="1"/>
</dbReference>
<dbReference type="SUPFAM" id="SSF55874">
    <property type="entry name" value="ATPase domain of HSP90 chaperone/DNA topoisomerase II/histidine kinase"/>
    <property type="match status" value="1"/>
</dbReference>
<dbReference type="InterPro" id="IPR003661">
    <property type="entry name" value="HisK_dim/P_dom"/>
</dbReference>
<comment type="catalytic activity">
    <reaction evidence="1">
        <text>ATP + protein L-histidine = ADP + protein N-phospho-L-histidine.</text>
        <dbReference type="EC" id="2.7.13.3"/>
    </reaction>
</comment>
<comment type="caution">
    <text evidence="14">The sequence shown here is derived from an EMBL/GenBank/DDBJ whole genome shotgun (WGS) entry which is preliminary data.</text>
</comment>
<dbReference type="SMART" id="SM00387">
    <property type="entry name" value="HATPase_c"/>
    <property type="match status" value="1"/>
</dbReference>
<dbReference type="CDD" id="cd00075">
    <property type="entry name" value="HATPase"/>
    <property type="match status" value="1"/>
</dbReference>
<keyword evidence="9" id="KW-0902">Two-component regulatory system</keyword>
<dbReference type="SUPFAM" id="SSF47384">
    <property type="entry name" value="Homodimeric domain of signal transducing histidine kinase"/>
    <property type="match status" value="1"/>
</dbReference>
<dbReference type="Pfam" id="PF02518">
    <property type="entry name" value="HATPase_c"/>
    <property type="match status" value="1"/>
</dbReference>
<reference evidence="14" key="1">
    <citation type="submission" date="2021-01" db="EMBL/GenBank/DDBJ databases">
        <title>Whole genome shotgun sequence of Actinoplanes rishiriensis NBRC 108556.</title>
        <authorList>
            <person name="Komaki H."/>
            <person name="Tamura T."/>
        </authorList>
    </citation>
    <scope>NUCLEOTIDE SEQUENCE</scope>
    <source>
        <strain evidence="14">NBRC 108556</strain>
    </source>
</reference>
<keyword evidence="6 11" id="KW-0812">Transmembrane</keyword>
<name>A0A919JXD0_9ACTN</name>
<sequence>MIRAGLRARVVTGFAAGALAVSAAMAFASYQIIRQSLLAEREETAVQAALYDATVVRAGITAAVRPDVAAVLRSLDTGESRHALVNIDGRWYSRNADAGITSAVPAELQARANAGIPAVQRVVADGVPTLVVALPIAADTVYYEVDSLTELDNTLRVLTAVLTGVAICTALAGAALGAYATRYVMRPLVRVAQAAQDIASGASDARLDPAQEPDLARLTTSFNDMVDQLSARLERDRRFAADVSHELRSPLQTLAAAASVLERRREQLDDRTATAAGLVADEVYRFQRLVDDLIMLARSDQPAERSPVDVADLARSMCAERGVPAAALETTGNTVWCVDRRRIGQLLGNLLDNAAAYGGGATAVRLTLDGADGRIEVDDEGPGVSPEDQPVIFDRFVRGRAAGTRGGSDGTGLGLALVAQHAAAHGGTTSVHDRPGGGARFRVDLPGCAT</sequence>
<evidence type="ECO:0000256" key="7">
    <source>
        <dbReference type="ARBA" id="ARBA00022777"/>
    </source>
</evidence>
<dbReference type="GO" id="GO:0000155">
    <property type="term" value="F:phosphorelay sensor kinase activity"/>
    <property type="evidence" value="ECO:0007669"/>
    <property type="project" value="InterPro"/>
</dbReference>
<dbReference type="InterPro" id="IPR003594">
    <property type="entry name" value="HATPase_dom"/>
</dbReference>
<evidence type="ECO:0000256" key="1">
    <source>
        <dbReference type="ARBA" id="ARBA00000085"/>
    </source>
</evidence>
<dbReference type="EC" id="2.7.13.3" evidence="3"/>
<dbReference type="InterPro" id="IPR004358">
    <property type="entry name" value="Sig_transdc_His_kin-like_C"/>
</dbReference>
<dbReference type="Pfam" id="PF00672">
    <property type="entry name" value="HAMP"/>
    <property type="match status" value="1"/>
</dbReference>
<evidence type="ECO:0000256" key="11">
    <source>
        <dbReference type="SAM" id="Phobius"/>
    </source>
</evidence>
<evidence type="ECO:0000256" key="6">
    <source>
        <dbReference type="ARBA" id="ARBA00022692"/>
    </source>
</evidence>
<protein>
    <recommendedName>
        <fullName evidence="3">histidine kinase</fullName>
        <ecNumber evidence="3">2.7.13.3</ecNumber>
    </recommendedName>
</protein>
<dbReference type="InterPro" id="IPR036890">
    <property type="entry name" value="HATPase_C_sf"/>
</dbReference>
<comment type="subcellular location">
    <subcellularLocation>
        <location evidence="2">Cell membrane</location>
    </subcellularLocation>
</comment>
<dbReference type="Gene3D" id="3.30.565.10">
    <property type="entry name" value="Histidine kinase-like ATPase, C-terminal domain"/>
    <property type="match status" value="1"/>
</dbReference>
<dbReference type="Gene3D" id="1.10.287.130">
    <property type="match status" value="1"/>
</dbReference>
<organism evidence="14 15">
    <name type="scientific">Paractinoplanes rishiriensis</name>
    <dbReference type="NCBI Taxonomy" id="1050105"/>
    <lineage>
        <taxon>Bacteria</taxon>
        <taxon>Bacillati</taxon>
        <taxon>Actinomycetota</taxon>
        <taxon>Actinomycetes</taxon>
        <taxon>Micromonosporales</taxon>
        <taxon>Micromonosporaceae</taxon>
        <taxon>Paractinoplanes</taxon>
    </lineage>
</organism>
<accession>A0A919JXD0</accession>
<dbReference type="RefSeq" id="WP_203781557.1">
    <property type="nucleotide sequence ID" value="NZ_BOMV01000026.1"/>
</dbReference>
<evidence type="ECO:0000259" key="13">
    <source>
        <dbReference type="PROSITE" id="PS50885"/>
    </source>
</evidence>
<evidence type="ECO:0000313" key="15">
    <source>
        <dbReference type="Proteomes" id="UP000636960"/>
    </source>
</evidence>
<dbReference type="SUPFAM" id="SSF158472">
    <property type="entry name" value="HAMP domain-like"/>
    <property type="match status" value="1"/>
</dbReference>
<dbReference type="InterPro" id="IPR050428">
    <property type="entry name" value="TCS_sensor_his_kinase"/>
</dbReference>
<keyword evidence="4" id="KW-0597">Phosphoprotein</keyword>
<keyword evidence="15" id="KW-1185">Reference proteome</keyword>
<feature type="transmembrane region" description="Helical" evidence="11">
    <location>
        <begin position="157"/>
        <end position="180"/>
    </location>
</feature>
<gene>
    <name evidence="14" type="primary">mtrB_1</name>
    <name evidence="14" type="ORF">Ari01nite_27250</name>
</gene>
<keyword evidence="5" id="KW-0808">Transferase</keyword>
<evidence type="ECO:0000256" key="9">
    <source>
        <dbReference type="ARBA" id="ARBA00023012"/>
    </source>
</evidence>
<proteinExistence type="predicted"/>
<dbReference type="PRINTS" id="PR00344">
    <property type="entry name" value="BCTRLSENSOR"/>
</dbReference>
<dbReference type="InterPro" id="IPR003660">
    <property type="entry name" value="HAMP_dom"/>
</dbReference>
<dbReference type="CDD" id="cd06225">
    <property type="entry name" value="HAMP"/>
    <property type="match status" value="1"/>
</dbReference>
<feature type="domain" description="HAMP" evidence="13">
    <location>
        <begin position="182"/>
        <end position="234"/>
    </location>
</feature>
<evidence type="ECO:0000256" key="3">
    <source>
        <dbReference type="ARBA" id="ARBA00012438"/>
    </source>
</evidence>
<dbReference type="InterPro" id="IPR005467">
    <property type="entry name" value="His_kinase_dom"/>
</dbReference>
<evidence type="ECO:0000256" key="5">
    <source>
        <dbReference type="ARBA" id="ARBA00022679"/>
    </source>
</evidence>
<dbReference type="AlphaFoldDB" id="A0A919JXD0"/>
<keyword evidence="8 11" id="KW-1133">Transmembrane helix</keyword>
<evidence type="ECO:0000259" key="12">
    <source>
        <dbReference type="PROSITE" id="PS50109"/>
    </source>
</evidence>
<dbReference type="EMBL" id="BOMV01000026">
    <property type="protein sequence ID" value="GIE95260.1"/>
    <property type="molecule type" value="Genomic_DNA"/>
</dbReference>
<dbReference type="GO" id="GO:0005886">
    <property type="term" value="C:plasma membrane"/>
    <property type="evidence" value="ECO:0007669"/>
    <property type="project" value="UniProtKB-SubCell"/>
</dbReference>
<keyword evidence="7 14" id="KW-0418">Kinase</keyword>
<evidence type="ECO:0000256" key="8">
    <source>
        <dbReference type="ARBA" id="ARBA00022989"/>
    </source>
</evidence>
<dbReference type="Proteomes" id="UP000636960">
    <property type="component" value="Unassembled WGS sequence"/>
</dbReference>
<dbReference type="Pfam" id="PF00512">
    <property type="entry name" value="HisKA"/>
    <property type="match status" value="1"/>
</dbReference>
<evidence type="ECO:0000313" key="14">
    <source>
        <dbReference type="EMBL" id="GIE95260.1"/>
    </source>
</evidence>
<evidence type="ECO:0000256" key="2">
    <source>
        <dbReference type="ARBA" id="ARBA00004236"/>
    </source>
</evidence>
<evidence type="ECO:0000256" key="4">
    <source>
        <dbReference type="ARBA" id="ARBA00022553"/>
    </source>
</evidence>
<dbReference type="PANTHER" id="PTHR45436">
    <property type="entry name" value="SENSOR HISTIDINE KINASE YKOH"/>
    <property type="match status" value="1"/>
</dbReference>
<dbReference type="InterPro" id="IPR036097">
    <property type="entry name" value="HisK_dim/P_sf"/>
</dbReference>
<keyword evidence="10 11" id="KW-0472">Membrane</keyword>
<dbReference type="Gene3D" id="6.10.340.10">
    <property type="match status" value="1"/>
</dbReference>
<dbReference type="PROSITE" id="PS50109">
    <property type="entry name" value="HIS_KIN"/>
    <property type="match status" value="1"/>
</dbReference>
<dbReference type="SMART" id="SM00304">
    <property type="entry name" value="HAMP"/>
    <property type="match status" value="1"/>
</dbReference>
<evidence type="ECO:0000256" key="10">
    <source>
        <dbReference type="ARBA" id="ARBA00023136"/>
    </source>
</evidence>
<dbReference type="CDD" id="cd00082">
    <property type="entry name" value="HisKA"/>
    <property type="match status" value="1"/>
</dbReference>
<dbReference type="SMART" id="SM00388">
    <property type="entry name" value="HisKA"/>
    <property type="match status" value="1"/>
</dbReference>
<dbReference type="PROSITE" id="PS50885">
    <property type="entry name" value="HAMP"/>
    <property type="match status" value="1"/>
</dbReference>